<dbReference type="EMBL" id="JAIULA010000022">
    <property type="protein sequence ID" value="MCP0887654.1"/>
    <property type="molecule type" value="Genomic_DNA"/>
</dbReference>
<dbReference type="Gene3D" id="3.40.50.300">
    <property type="entry name" value="P-loop containing nucleotide triphosphate hydrolases"/>
    <property type="match status" value="2"/>
</dbReference>
<evidence type="ECO:0000256" key="1">
    <source>
        <dbReference type="ARBA" id="ARBA00006930"/>
    </source>
</evidence>
<dbReference type="Proteomes" id="UP001139006">
    <property type="component" value="Unassembled WGS sequence"/>
</dbReference>
<evidence type="ECO:0000313" key="7">
    <source>
        <dbReference type="Proteomes" id="UP001139006"/>
    </source>
</evidence>
<proteinExistence type="inferred from homology"/>
<feature type="coiled-coil region" evidence="4">
    <location>
        <begin position="617"/>
        <end position="651"/>
    </location>
</feature>
<gene>
    <name evidence="6" type="ORF">LB941_09955</name>
</gene>
<dbReference type="InterPro" id="IPR038729">
    <property type="entry name" value="Rad50/SbcC_AAA"/>
</dbReference>
<dbReference type="AlphaFoldDB" id="A0A9X2JM88"/>
<feature type="coiled-coil region" evidence="4">
    <location>
        <begin position="231"/>
        <end position="292"/>
    </location>
</feature>
<feature type="coiled-coil region" evidence="4">
    <location>
        <begin position="755"/>
        <end position="832"/>
    </location>
</feature>
<dbReference type="SUPFAM" id="SSF52540">
    <property type="entry name" value="P-loop containing nucleoside triphosphate hydrolases"/>
    <property type="match status" value="1"/>
</dbReference>
<dbReference type="GO" id="GO:0016887">
    <property type="term" value="F:ATP hydrolysis activity"/>
    <property type="evidence" value="ECO:0007669"/>
    <property type="project" value="InterPro"/>
</dbReference>
<dbReference type="PANTHER" id="PTHR32114:SF2">
    <property type="entry name" value="ABC TRANSPORTER ABCH.3"/>
    <property type="match status" value="1"/>
</dbReference>
<sequence length="1030" mass="119319">MKPMKLHMQNFGPYVDETVDFMDFYASPLFLISGKTGSGKTTIFDGMCYALYGKTSVEVGARSGEEMRSKFAPETEPTLIEFIFEHNGVIYTVSRKMKVTRGGNLKNEKPDLIYKTDDNKQEVITGITAVNKKIEELLGLDVKQFKQVILLPQGEFANFLSANANKKSELLERFFDTEIYKRIEEKLIFKSKMLAEKIQQKNNYITKERQSFTFENELTNMEWLDAVYCEIESKNTLKSQLKQQEKKLEEMKDTLTEQKIRQETIQADYRKLKEFQKEKEELKEKTPEITKKQERLKQLLWAQNNQENWLIMTQNKKRKNELEQKILKNQQLILECKQQQESLELKKPKITIIIQANEDYTQRKKTLLEILPFYATATEQKLKLQETENKMNKKQITLQRYEQKMMQVENKVAELKKELVKYDDLDELQEELLLSKNDLKELLQKNKQLSQLIKEVQENQLKLDSLIKEELATKQRVIERQEIYAKLDDEYTRTQIIRLTKKLKPGQPCPVCGAVEHPAIALKEDLKETDLAKLDKNLAISKEQLEREKQLYNQLVGKIDVQRQKLQQIKGKYQSEISDFLSSYALTDETQINKFIQAKKNKNAEFEEKFVVKKETSTKMNNQVSDLNNNLEEYRKQAETLKQVVTELNQVRIKQQVNFENTVTRLDSHFSDEIKIKAEISRLSEQQTKNKAQIEEYQNLVNEVSRKQAVARDNITSSTTEKKQVEKEIEVSLDKLEIACKQADFSASLELLAELRKHLSEIEIVRSNIMEYEQQAKFVEETLLDLKQRLENVQIQDLAEIGEKLSEITQSLVEKRQQLGQQEIELSALQKSATNIATELKKNDELTKKYEQLITLTEPIQGKGQGKLDLQRFVLQQHFQKIIVIANQIMKNLTLDRYVFQINTDSQVGSGTKAGLLLDVIDKTTGEKRSTETLSGGESFIASLSLALAMAETIQNENGGISIDALFIDEGFGSLDADYLSRAIEYLQTNEDENKMVGIISHVTELKSSIPDRLQVANQDGKSKIAYIHE</sequence>
<dbReference type="Pfam" id="PF13558">
    <property type="entry name" value="SbcC_Walker_B"/>
    <property type="match status" value="1"/>
</dbReference>
<comment type="subunit">
    <text evidence="2">Heterodimer of SbcC and SbcD.</text>
</comment>
<organism evidence="6 7">
    <name type="scientific">Ligilactobacillus ubinensis</name>
    <dbReference type="NCBI Taxonomy" id="2876789"/>
    <lineage>
        <taxon>Bacteria</taxon>
        <taxon>Bacillati</taxon>
        <taxon>Bacillota</taxon>
        <taxon>Bacilli</taxon>
        <taxon>Lactobacillales</taxon>
        <taxon>Lactobacillaceae</taxon>
        <taxon>Ligilactobacillus</taxon>
    </lineage>
</organism>
<comment type="similarity">
    <text evidence="1">Belongs to the SMC family. SbcC subfamily.</text>
</comment>
<evidence type="ECO:0000259" key="5">
    <source>
        <dbReference type="Pfam" id="PF13476"/>
    </source>
</evidence>
<keyword evidence="4" id="KW-0175">Coiled coil</keyword>
<evidence type="ECO:0000256" key="3">
    <source>
        <dbReference type="ARBA" id="ARBA00013368"/>
    </source>
</evidence>
<comment type="caution">
    <text evidence="6">The sequence shown here is derived from an EMBL/GenBank/DDBJ whole genome shotgun (WGS) entry which is preliminary data.</text>
</comment>
<evidence type="ECO:0000256" key="4">
    <source>
        <dbReference type="SAM" id="Coils"/>
    </source>
</evidence>
<feature type="coiled-coil region" evidence="4">
    <location>
        <begin position="680"/>
        <end position="714"/>
    </location>
</feature>
<dbReference type="PANTHER" id="PTHR32114">
    <property type="entry name" value="ABC TRANSPORTER ABCH.3"/>
    <property type="match status" value="1"/>
</dbReference>
<dbReference type="GO" id="GO:0006302">
    <property type="term" value="P:double-strand break repair"/>
    <property type="evidence" value="ECO:0007669"/>
    <property type="project" value="InterPro"/>
</dbReference>
<accession>A0A9X2JM88</accession>
<feature type="coiled-coil region" evidence="4">
    <location>
        <begin position="377"/>
        <end position="469"/>
    </location>
</feature>
<evidence type="ECO:0000313" key="6">
    <source>
        <dbReference type="EMBL" id="MCP0887654.1"/>
    </source>
</evidence>
<name>A0A9X2JM88_9LACO</name>
<keyword evidence="7" id="KW-1185">Reference proteome</keyword>
<evidence type="ECO:0000256" key="2">
    <source>
        <dbReference type="ARBA" id="ARBA00011322"/>
    </source>
</evidence>
<dbReference type="RefSeq" id="WP_253361737.1">
    <property type="nucleotide sequence ID" value="NZ_JAIULA010000022.1"/>
</dbReference>
<reference evidence="6 7" key="1">
    <citation type="journal article" date="2023" name="Int. J. Syst. Evol. Microbiol.">
        <title>Ligilactobacillus ubinensis sp. nov., a novel species isolated from the wild ferment of a durian fruit (Durio zibethinus).</title>
        <authorList>
            <person name="Heng Y.C."/>
            <person name="Menon N."/>
            <person name="Chen B."/>
            <person name="Loo B.Z.L."/>
            <person name="Wong G.W.J."/>
            <person name="Lim A.C.H."/>
            <person name="Silvaraju S."/>
            <person name="Kittelmann S."/>
        </authorList>
    </citation>
    <scope>NUCLEOTIDE SEQUENCE [LARGE SCALE GENOMIC DNA]</scope>
    <source>
        <strain evidence="6 7">WILCCON 0076</strain>
    </source>
</reference>
<dbReference type="InterPro" id="IPR027417">
    <property type="entry name" value="P-loop_NTPase"/>
</dbReference>
<feature type="domain" description="Rad50/SbcC-type AAA" evidence="5">
    <location>
        <begin position="5"/>
        <end position="206"/>
    </location>
</feature>
<dbReference type="Pfam" id="PF13476">
    <property type="entry name" value="AAA_23"/>
    <property type="match status" value="1"/>
</dbReference>
<protein>
    <recommendedName>
        <fullName evidence="3">Nuclease SbcCD subunit C</fullName>
    </recommendedName>
</protein>